<dbReference type="Proteomes" id="UP000092445">
    <property type="component" value="Unassembled WGS sequence"/>
</dbReference>
<dbReference type="AlphaFoldDB" id="A0A1A9Z3Z1"/>
<feature type="compositionally biased region" description="Polar residues" evidence="1">
    <location>
        <begin position="1"/>
        <end position="10"/>
    </location>
</feature>
<dbReference type="EnsemblMetazoa" id="GPAI003123-RA">
    <property type="protein sequence ID" value="GPAI003123-PA"/>
    <property type="gene ID" value="GPAI003123"/>
</dbReference>
<reference evidence="2" key="2">
    <citation type="submission" date="2020-05" db="UniProtKB">
        <authorList>
            <consortium name="EnsemblMetazoa"/>
        </authorList>
    </citation>
    <scope>IDENTIFICATION</scope>
    <source>
        <strain evidence="2">IAEA</strain>
    </source>
</reference>
<proteinExistence type="predicted"/>
<evidence type="ECO:0000313" key="3">
    <source>
        <dbReference type="Proteomes" id="UP000092445"/>
    </source>
</evidence>
<evidence type="ECO:0000313" key="2">
    <source>
        <dbReference type="EnsemblMetazoa" id="GPAI003123-PA"/>
    </source>
</evidence>
<feature type="region of interest" description="Disordered" evidence="1">
    <location>
        <begin position="1"/>
        <end position="22"/>
    </location>
</feature>
<sequence>MMNSMTSTRYPPTRGEHEQPLNHNSISLAINRKLTVATGLNPTKWEHDEPGAEEKEEDEEARLSCFFLYACAYKKWRQIAAHVNQNRNPFYNTLISAATYTQIQNTTRNNHEKIGDLEDNVLSCDEILSHTRTVEQFVTHKNAYRQASTQ</sequence>
<protein>
    <submittedName>
        <fullName evidence="2">Uncharacterized protein</fullName>
    </submittedName>
</protein>
<keyword evidence="3" id="KW-1185">Reference proteome</keyword>
<reference evidence="3" key="1">
    <citation type="submission" date="2014-03" db="EMBL/GenBank/DDBJ databases">
        <authorList>
            <person name="Aksoy S."/>
            <person name="Warren W."/>
            <person name="Wilson R.K."/>
        </authorList>
    </citation>
    <scope>NUCLEOTIDE SEQUENCE [LARGE SCALE GENOMIC DNA]</scope>
    <source>
        <strain evidence="3">IAEA</strain>
    </source>
</reference>
<organism evidence="2 3">
    <name type="scientific">Glossina pallidipes</name>
    <name type="common">Tsetse fly</name>
    <dbReference type="NCBI Taxonomy" id="7398"/>
    <lineage>
        <taxon>Eukaryota</taxon>
        <taxon>Metazoa</taxon>
        <taxon>Ecdysozoa</taxon>
        <taxon>Arthropoda</taxon>
        <taxon>Hexapoda</taxon>
        <taxon>Insecta</taxon>
        <taxon>Pterygota</taxon>
        <taxon>Neoptera</taxon>
        <taxon>Endopterygota</taxon>
        <taxon>Diptera</taxon>
        <taxon>Brachycera</taxon>
        <taxon>Muscomorpha</taxon>
        <taxon>Hippoboscoidea</taxon>
        <taxon>Glossinidae</taxon>
        <taxon>Glossina</taxon>
    </lineage>
</organism>
<evidence type="ECO:0000256" key="1">
    <source>
        <dbReference type="SAM" id="MobiDB-lite"/>
    </source>
</evidence>
<dbReference type="VEuPathDB" id="VectorBase:GPAI003123"/>
<accession>A0A1A9Z3Z1</accession>
<name>A0A1A9Z3Z1_GLOPL</name>